<organism evidence="1">
    <name type="scientific">viral metagenome</name>
    <dbReference type="NCBI Taxonomy" id="1070528"/>
    <lineage>
        <taxon>unclassified sequences</taxon>
        <taxon>metagenomes</taxon>
        <taxon>organismal metagenomes</taxon>
    </lineage>
</organism>
<proteinExistence type="predicted"/>
<reference evidence="1" key="1">
    <citation type="journal article" date="2020" name="Nature">
        <title>Giant virus diversity and host interactions through global metagenomics.</title>
        <authorList>
            <person name="Schulz F."/>
            <person name="Roux S."/>
            <person name="Paez-Espino D."/>
            <person name="Jungbluth S."/>
            <person name="Walsh D.A."/>
            <person name="Denef V.J."/>
            <person name="McMahon K.D."/>
            <person name="Konstantinidis K.T."/>
            <person name="Eloe-Fadrosh E.A."/>
            <person name="Kyrpides N.C."/>
            <person name="Woyke T."/>
        </authorList>
    </citation>
    <scope>NUCLEOTIDE SEQUENCE</scope>
    <source>
        <strain evidence="1">GVMAG-M-3300023109-53</strain>
    </source>
</reference>
<name>A0A6C0CXU9_9ZZZZ</name>
<protein>
    <recommendedName>
        <fullName evidence="2">Nucleotide-diphospho-sugar transferase domain-containing protein</fullName>
    </recommendedName>
</protein>
<evidence type="ECO:0008006" key="2">
    <source>
        <dbReference type="Google" id="ProtNLM"/>
    </source>
</evidence>
<dbReference type="AlphaFoldDB" id="A0A6C0CXU9"/>
<dbReference type="EMBL" id="MN739507">
    <property type="protein sequence ID" value="QHT09063.1"/>
    <property type="molecule type" value="Genomic_DNA"/>
</dbReference>
<evidence type="ECO:0000313" key="1">
    <source>
        <dbReference type="EMBL" id="QHT09063.1"/>
    </source>
</evidence>
<sequence length="280" mass="33636">MKVVSIITNNPIFIELQQLSLKKYLCDIEYEYIVFNDGKYWPDPTNFFKPEENGRQAIEKKCKEMNIKYFNLPNEHHKNNNNPSERHSDSLRSLREYMMGNKDEYLILDGDMFLIDTLNITKYREKICACVLQERPNLKYIWPNYFYIDMNKSNVNLDDFNLHIAGADTGSASSKWLKKYDYVYPNCEDIRYSSNQYENDNFYFIKHLWSGSWNIEELPENLKNKNRLIEFLKNDKRNKDGKYFAEIYDNSIFHYRGSTWLNINDEILHRENINKLKGLI</sequence>
<accession>A0A6C0CXU9</accession>